<keyword evidence="1" id="KW-0645">Protease</keyword>
<dbReference type="InterPro" id="IPR010799">
    <property type="entry name" value="MlrC_C"/>
</dbReference>
<dbReference type="EMBL" id="CAJZAG010000005">
    <property type="protein sequence ID" value="CAG9173599.1"/>
    <property type="molecule type" value="Genomic_DNA"/>
</dbReference>
<keyword evidence="1" id="KW-0378">Hydrolase</keyword>
<comment type="caution">
    <text evidence="4">The sequence shown here is derived from an EMBL/GenBank/DDBJ whole genome shotgun (WGS) entry which is preliminary data.</text>
</comment>
<comment type="similarity">
    <text evidence="1">Belongs to the peptidase M81 family.</text>
</comment>
<keyword evidence="1" id="KW-0482">Metalloprotease</keyword>
<comment type="cofactor">
    <cofactor evidence="1">
        <name>Zn(2+)</name>
        <dbReference type="ChEBI" id="CHEBI:29105"/>
    </cofactor>
    <text evidence="1">Binds 1 zinc ion per subunit.</text>
</comment>
<dbReference type="InterPro" id="IPR015995">
    <property type="entry name" value="MlrC_N"/>
</dbReference>
<keyword evidence="1" id="KW-0479">Metal-binding</keyword>
<proteinExistence type="inferred from homology"/>
<dbReference type="Pfam" id="PF07364">
    <property type="entry name" value="DUF1485"/>
    <property type="match status" value="1"/>
</dbReference>
<gene>
    <name evidence="4" type="ORF">LMG32289_02916</name>
</gene>
<dbReference type="Proteomes" id="UP000706525">
    <property type="component" value="Unassembled WGS sequence"/>
</dbReference>
<reference evidence="4 5" key="1">
    <citation type="submission" date="2021-08" db="EMBL/GenBank/DDBJ databases">
        <authorList>
            <person name="Peeters C."/>
        </authorList>
    </citation>
    <scope>NUCLEOTIDE SEQUENCE [LARGE SCALE GENOMIC DNA]</scope>
    <source>
        <strain evidence="4 5">LMG 32289</strain>
    </source>
</reference>
<feature type="domain" description="Microcystin LR degradation protein MlrC C-terminal" evidence="2">
    <location>
        <begin position="303"/>
        <end position="479"/>
    </location>
</feature>
<feature type="domain" description="Microcystin LR degradation protein MlrC N-terminal" evidence="3">
    <location>
        <begin position="2"/>
        <end position="291"/>
    </location>
</feature>
<dbReference type="PIRSF" id="PIRSF012702">
    <property type="entry name" value="UCP012702"/>
    <property type="match status" value="1"/>
</dbReference>
<sequence length="498" mass="52480">MRILIAGFQHETNTFAPSRADYDNFVRGEGFPAMSRGDAMLALQDVNIPAGGFIAETLALGHTLLPVVWAAASPSAHVTRQAYERIAGEITEAAVQLAPDAIYLDLHGAMVAEHIDDGEGELLSRLREIVGARVPIVASLDLHANVTERMLTMADGLVAYRTYPHVDMADTGRACARLLAKIASEQRLTRVSRRLPFLIPVNAMCTLMAPAQQVYERIAALEAGMGMASMSFTPGFPAADFPGCGPVVWGYAEDASAARRAVDALYASIADDEAAWSIELLAPDVAVREAMRIATGASRPVVIADTQDNPFGGADSNTTGMLRALIDNHAVDAALGLLYDPAVARLAHEAGVGATITCALGGQSGVAGDAPLYAAFEVVHLSDGRCIFEGPMMTGSQVDVGPTACLRIGGVSVVVSSAKTSMNDRNLFRMAGIVPERMKILVNKSSVHFRADFGPIAEAILVAKAPGPMAADPADLPWKSLASGMRLKPNGAAFRPAH</sequence>
<accession>A0ABN7YJF4</accession>
<evidence type="ECO:0000313" key="4">
    <source>
        <dbReference type="EMBL" id="CAG9173599.1"/>
    </source>
</evidence>
<dbReference type="InterPro" id="IPR009197">
    <property type="entry name" value="MlrC"/>
</dbReference>
<dbReference type="RefSeq" id="WP_223989328.1">
    <property type="nucleotide sequence ID" value="NZ_CAJZAG010000005.1"/>
</dbReference>
<evidence type="ECO:0000259" key="2">
    <source>
        <dbReference type="Pfam" id="PF07171"/>
    </source>
</evidence>
<keyword evidence="5" id="KW-1185">Reference proteome</keyword>
<evidence type="ECO:0000256" key="1">
    <source>
        <dbReference type="PIRNR" id="PIRNR012702"/>
    </source>
</evidence>
<comment type="function">
    <text evidence="1">Involved in peptidolytic degradation of cyclic heptapeptide hepatotoxin microcystin (MC).</text>
</comment>
<organism evidence="4 5">
    <name type="scientific">Cupriavidus pampae</name>
    <dbReference type="NCBI Taxonomy" id="659251"/>
    <lineage>
        <taxon>Bacteria</taxon>
        <taxon>Pseudomonadati</taxon>
        <taxon>Pseudomonadota</taxon>
        <taxon>Betaproteobacteria</taxon>
        <taxon>Burkholderiales</taxon>
        <taxon>Burkholderiaceae</taxon>
        <taxon>Cupriavidus</taxon>
    </lineage>
</organism>
<dbReference type="Pfam" id="PF07171">
    <property type="entry name" value="MlrC_C"/>
    <property type="match status" value="1"/>
</dbReference>
<protein>
    <recommendedName>
        <fullName evidence="1">Microcystinase C</fullName>
        <shortName evidence="1">MlrC</shortName>
    </recommendedName>
</protein>
<evidence type="ECO:0000259" key="3">
    <source>
        <dbReference type="Pfam" id="PF07364"/>
    </source>
</evidence>
<name>A0ABN7YJF4_9BURK</name>
<evidence type="ECO:0000313" key="5">
    <source>
        <dbReference type="Proteomes" id="UP000706525"/>
    </source>
</evidence>